<dbReference type="Proteomes" id="UP000464620">
    <property type="component" value="Chromosome B09"/>
</dbReference>
<proteinExistence type="predicted"/>
<organism evidence="1 2">
    <name type="scientific">Arachis hypogaea</name>
    <name type="common">Peanut</name>
    <dbReference type="NCBI Taxonomy" id="3818"/>
    <lineage>
        <taxon>Eukaryota</taxon>
        <taxon>Viridiplantae</taxon>
        <taxon>Streptophyta</taxon>
        <taxon>Embryophyta</taxon>
        <taxon>Tracheophyta</taxon>
        <taxon>Spermatophyta</taxon>
        <taxon>Magnoliopsida</taxon>
        <taxon>eudicotyledons</taxon>
        <taxon>Gunneridae</taxon>
        <taxon>Pentapetalae</taxon>
        <taxon>rosids</taxon>
        <taxon>fabids</taxon>
        <taxon>Fabales</taxon>
        <taxon>Fabaceae</taxon>
        <taxon>Papilionoideae</taxon>
        <taxon>50 kb inversion clade</taxon>
        <taxon>dalbergioids sensu lato</taxon>
        <taxon>Dalbergieae</taxon>
        <taxon>Pterocarpus clade</taxon>
        <taxon>Arachis</taxon>
    </lineage>
</organism>
<gene>
    <name evidence="1" type="ORF">DS421_19g665280</name>
</gene>
<sequence>MNKQQNVVSIDGFRCPNNGLVQLHESDFTLSELNKTEQRRALATNNIIPDPNMTKVSQIGLNQTFSPLNSEGNIEVFDCTIPTQYTWNQVPKRKLQDDPKSQSIASMVSSPSDASSIASFAVDNIILVQSKSLMVNDQSSVTSNPG</sequence>
<protein>
    <submittedName>
        <fullName evidence="1">Uncharacterized protein</fullName>
    </submittedName>
</protein>
<dbReference type="EMBL" id="CP031001">
    <property type="protein sequence ID" value="QHN78885.1"/>
    <property type="molecule type" value="Genomic_DNA"/>
</dbReference>
<name>A0A6B9VD57_ARAHY</name>
<dbReference type="AlphaFoldDB" id="A0A6B9VD57"/>
<evidence type="ECO:0000313" key="2">
    <source>
        <dbReference type="Proteomes" id="UP000464620"/>
    </source>
</evidence>
<accession>A0A6B9VD57</accession>
<reference evidence="1 2" key="1">
    <citation type="submission" date="2020-01" db="EMBL/GenBank/DDBJ databases">
        <title>Genome sequence of Arachis hypogaea, cultivar Shitouqi.</title>
        <authorList>
            <person name="Zhuang W."/>
            <person name="Chen H."/>
            <person name="Varshney R."/>
            <person name="Wang D."/>
            <person name="Ming R."/>
        </authorList>
    </citation>
    <scope>NUCLEOTIDE SEQUENCE [LARGE SCALE GENOMIC DNA]</scope>
    <source>
        <tissue evidence="1">Young leaf</tissue>
    </source>
</reference>
<evidence type="ECO:0000313" key="1">
    <source>
        <dbReference type="EMBL" id="QHN78885.1"/>
    </source>
</evidence>